<dbReference type="Proteomes" id="UP000251314">
    <property type="component" value="Unassembled WGS sequence"/>
</dbReference>
<sequence length="91" mass="10051">MDCADRTNVLSNGYLVAKFICGSFTSKQSKTWNASFSFTCSEIDVLRTMLEIVCRLMPFRYSSPSMVKVVMSDSWNILSSAAFTASNPGIS</sequence>
<keyword evidence="2" id="KW-1185">Reference proteome</keyword>
<evidence type="ECO:0000313" key="1">
    <source>
        <dbReference type="EMBL" id="RAW25574.1"/>
    </source>
</evidence>
<gene>
    <name evidence="1" type="ORF">PC110_g18010</name>
</gene>
<dbReference type="AlphaFoldDB" id="A0A329RLQ9"/>
<name>A0A329RLQ9_9STRA</name>
<dbReference type="EMBL" id="MJFZ01000736">
    <property type="protein sequence ID" value="RAW25574.1"/>
    <property type="molecule type" value="Genomic_DNA"/>
</dbReference>
<organism evidence="1 2">
    <name type="scientific">Phytophthora cactorum</name>
    <dbReference type="NCBI Taxonomy" id="29920"/>
    <lineage>
        <taxon>Eukaryota</taxon>
        <taxon>Sar</taxon>
        <taxon>Stramenopiles</taxon>
        <taxon>Oomycota</taxon>
        <taxon>Peronosporomycetes</taxon>
        <taxon>Peronosporales</taxon>
        <taxon>Peronosporaceae</taxon>
        <taxon>Phytophthora</taxon>
    </lineage>
</organism>
<dbReference type="VEuPathDB" id="FungiDB:PC110_g18010"/>
<evidence type="ECO:0000313" key="2">
    <source>
        <dbReference type="Proteomes" id="UP000251314"/>
    </source>
</evidence>
<proteinExistence type="predicted"/>
<comment type="caution">
    <text evidence="1">The sequence shown here is derived from an EMBL/GenBank/DDBJ whole genome shotgun (WGS) entry which is preliminary data.</text>
</comment>
<reference evidence="1 2" key="1">
    <citation type="submission" date="2018-01" db="EMBL/GenBank/DDBJ databases">
        <title>Draft genome of the strawberry crown rot pathogen Phytophthora cactorum.</title>
        <authorList>
            <person name="Armitage A.D."/>
            <person name="Lysoe E."/>
            <person name="Nellist C.F."/>
            <person name="Harrison R.J."/>
            <person name="Brurberg M.B."/>
        </authorList>
    </citation>
    <scope>NUCLEOTIDE SEQUENCE [LARGE SCALE GENOMIC DNA]</scope>
    <source>
        <strain evidence="1 2">10300</strain>
    </source>
</reference>
<protein>
    <submittedName>
        <fullName evidence="1">Uncharacterized protein</fullName>
    </submittedName>
</protein>
<accession>A0A329RLQ9</accession>